<name>A0A9P9WLE8_9PEZI</name>
<reference evidence="1" key="1">
    <citation type="submission" date="2021-03" db="EMBL/GenBank/DDBJ databases">
        <title>Revisited historic fungal species revealed as producer of novel bioactive compounds through whole genome sequencing and comparative genomics.</title>
        <authorList>
            <person name="Vignolle G.A."/>
            <person name="Hochenegger N."/>
            <person name="Mach R.L."/>
            <person name="Mach-Aigner A.R."/>
            <person name="Javad Rahimi M."/>
            <person name="Salim K.A."/>
            <person name="Chan C.M."/>
            <person name="Lim L.B.L."/>
            <person name="Cai F."/>
            <person name="Druzhinina I.S."/>
            <person name="U'Ren J.M."/>
            <person name="Derntl C."/>
        </authorList>
    </citation>
    <scope>NUCLEOTIDE SEQUENCE</scope>
    <source>
        <strain evidence="1">TUCIM 5799</strain>
    </source>
</reference>
<sequence length="576" mass="64472">MLQPRIRPDQVANDVDHEVAAYMDAINGAGHEALSWQRRGDDPEELQEYFEAQNGFMQTANKCLEKLKMPAMELSQRSDWAAAQLRMEQACTALEKVSAKDGELSGIRGKMKKAFRTLCRNARSGKIFTSLVPTDMGGAVVSGGLNVVFTALEQKEFHREAVYKALERLPRILNNHVEYTELASEDAEMHRRTAKLYTEVLLTLEHILRWFMMDTFVAGAKRLLNPTSFSTTLSDRLAEVNLAAKDLKARGTHIMWKQVKDVSTNQKWIAYENVKMNRQLGDIDEHIRLVAARSSTYESIEAAVRDNLQPILQDVMKKSPELTADAVLQELEYDPTLIDKDMQALLQMGLPASRSRLDASRVQSMQRSPRVRAWLAVDEDSLLLINGGANNPLDTSLSFANARMLKSLLEEAPKAREALRIIPLVHFCSQHRNYYRDVNASAGGLAMSLLLQLISHYPHFSSADLQECLYRTENGGAQSTCSAFGLLAKKLPSSAVVFLIVDGVSFFTTPPKRANEMREVVSCLVDLYRQEMKATMKILLTSPTRSRALEGLFEDDEILNLPTTPAPVGGHSLLQC</sequence>
<gene>
    <name evidence="1" type="ORF">JX265_006972</name>
</gene>
<dbReference type="PANTHER" id="PTHR40619:SF3">
    <property type="entry name" value="FUNGAL STAND N-TERMINAL GOODBYE DOMAIN-CONTAINING PROTEIN"/>
    <property type="match status" value="1"/>
</dbReference>
<accession>A0A9P9WLE8</accession>
<dbReference type="AlphaFoldDB" id="A0A9P9WLE8"/>
<proteinExistence type="predicted"/>
<protein>
    <submittedName>
        <fullName evidence="1">Uncharacterized protein</fullName>
    </submittedName>
</protein>
<dbReference type="Proteomes" id="UP000829685">
    <property type="component" value="Unassembled WGS sequence"/>
</dbReference>
<evidence type="ECO:0000313" key="2">
    <source>
        <dbReference type="Proteomes" id="UP000829685"/>
    </source>
</evidence>
<dbReference type="PANTHER" id="PTHR40619">
    <property type="entry name" value="FUNGAL STAND N-TERMINAL GOODBYE DOMAIN-CONTAINING PROTEIN"/>
    <property type="match status" value="1"/>
</dbReference>
<keyword evidence="2" id="KW-1185">Reference proteome</keyword>
<comment type="caution">
    <text evidence="1">The sequence shown here is derived from an EMBL/GenBank/DDBJ whole genome shotgun (WGS) entry which is preliminary data.</text>
</comment>
<organism evidence="1 2">
    <name type="scientific">Neoarthrinium moseri</name>
    <dbReference type="NCBI Taxonomy" id="1658444"/>
    <lineage>
        <taxon>Eukaryota</taxon>
        <taxon>Fungi</taxon>
        <taxon>Dikarya</taxon>
        <taxon>Ascomycota</taxon>
        <taxon>Pezizomycotina</taxon>
        <taxon>Sordariomycetes</taxon>
        <taxon>Xylariomycetidae</taxon>
        <taxon>Amphisphaeriales</taxon>
        <taxon>Apiosporaceae</taxon>
        <taxon>Neoarthrinium</taxon>
    </lineage>
</organism>
<evidence type="ECO:0000313" key="1">
    <source>
        <dbReference type="EMBL" id="KAI1868993.1"/>
    </source>
</evidence>
<dbReference type="EMBL" id="JAFIMR010000016">
    <property type="protein sequence ID" value="KAI1868993.1"/>
    <property type="molecule type" value="Genomic_DNA"/>
</dbReference>